<sequence>MPALRWGGCVMASTLDTDKLRKVRALMDGGKTEGERSAAKGKAEALAARAGLTLKEALSSLDGPDNSPGNFFAGFDDWMEAKEPGYKAEQARRRADREAKRLARCKELLAEYGSREAVFAPTDTEARLRDALASFRDDSMYGYRGFSFSQGPTPEMWQAMREAVAVPDTVHGAWAAHQAHEARQDDRFAFCPDYTPWEWEEAWASALGWLLDNLPSTTAQDMTARLEWLRSIASSENAPCAERFKSLAASLCSDMAALLDRQAQGMSRPDGGSTQAQRRAAVLDLLAMGAGISDREIARRVGCSPQTVGNIRRRAAA</sequence>
<dbReference type="AlphaFoldDB" id="A0A3S3UQH5"/>
<keyword evidence="2" id="KW-1185">Reference proteome</keyword>
<organism evidence="1 2">
    <name type="scientific">Falsigemmobacter intermedius</name>
    <dbReference type="NCBI Taxonomy" id="1553448"/>
    <lineage>
        <taxon>Bacteria</taxon>
        <taxon>Pseudomonadati</taxon>
        <taxon>Pseudomonadota</taxon>
        <taxon>Alphaproteobacteria</taxon>
        <taxon>Rhodobacterales</taxon>
        <taxon>Paracoccaceae</taxon>
        <taxon>Falsigemmobacter</taxon>
    </lineage>
</organism>
<reference evidence="1 2" key="1">
    <citation type="journal article" date="2015" name="Int. J. Syst. Evol. Microbiol.">
        <title>Gemmobacter intermedius sp. nov., isolated from a white stork (Ciconia ciconia).</title>
        <authorList>
            <person name="Kampfer P."/>
            <person name="Jerzak L."/>
            <person name="Wilharm G."/>
            <person name="Golke J."/>
            <person name="Busse H.J."/>
            <person name="Glaeser S.P."/>
        </authorList>
    </citation>
    <scope>NUCLEOTIDE SEQUENCE [LARGE SCALE GENOMIC DNA]</scope>
    <source>
        <strain evidence="1 2">119/4</strain>
    </source>
</reference>
<dbReference type="InterPro" id="IPR036388">
    <property type="entry name" value="WH-like_DNA-bd_sf"/>
</dbReference>
<dbReference type="Pfam" id="PF13384">
    <property type="entry name" value="HTH_23"/>
    <property type="match status" value="1"/>
</dbReference>
<name>A0A3S3UQH5_9RHOB</name>
<comment type="caution">
    <text evidence="1">The sequence shown here is derived from an EMBL/GenBank/DDBJ whole genome shotgun (WGS) entry which is preliminary data.</text>
</comment>
<dbReference type="Proteomes" id="UP000287168">
    <property type="component" value="Unassembled WGS sequence"/>
</dbReference>
<accession>A0A3S3UQH5</accession>
<dbReference type="EMBL" id="SBLC01000032">
    <property type="protein sequence ID" value="RWY38747.1"/>
    <property type="molecule type" value="Genomic_DNA"/>
</dbReference>
<evidence type="ECO:0000313" key="2">
    <source>
        <dbReference type="Proteomes" id="UP000287168"/>
    </source>
</evidence>
<protein>
    <submittedName>
        <fullName evidence="1">Helix-turn-helix domain-containing protein</fullName>
    </submittedName>
</protein>
<gene>
    <name evidence="1" type="ORF">EP867_15725</name>
</gene>
<dbReference type="OrthoDB" id="189843at2"/>
<proteinExistence type="predicted"/>
<dbReference type="Gene3D" id="1.10.10.10">
    <property type="entry name" value="Winged helix-like DNA-binding domain superfamily/Winged helix DNA-binding domain"/>
    <property type="match status" value="1"/>
</dbReference>
<evidence type="ECO:0000313" key="1">
    <source>
        <dbReference type="EMBL" id="RWY38747.1"/>
    </source>
</evidence>